<dbReference type="Proteomes" id="UP000216354">
    <property type="component" value="Unassembled WGS sequence"/>
</dbReference>
<evidence type="ECO:0008006" key="3">
    <source>
        <dbReference type="Google" id="ProtNLM"/>
    </source>
</evidence>
<organism evidence="1 2">
    <name type="scientific">Bordetella genomosp. 1</name>
    <dbReference type="NCBI Taxonomy" id="1395607"/>
    <lineage>
        <taxon>Bacteria</taxon>
        <taxon>Pseudomonadati</taxon>
        <taxon>Pseudomonadota</taxon>
        <taxon>Betaproteobacteria</taxon>
        <taxon>Burkholderiales</taxon>
        <taxon>Alcaligenaceae</taxon>
        <taxon>Bordetella</taxon>
    </lineage>
</organism>
<name>A0ABX4EWG5_9BORD</name>
<dbReference type="EMBL" id="NEVR01000004">
    <property type="protein sequence ID" value="OZI58723.1"/>
    <property type="molecule type" value="Genomic_DNA"/>
</dbReference>
<evidence type="ECO:0000313" key="1">
    <source>
        <dbReference type="EMBL" id="OZI58723.1"/>
    </source>
</evidence>
<reference evidence="1 2" key="1">
    <citation type="submission" date="2017-05" db="EMBL/GenBank/DDBJ databases">
        <title>Complete and WGS of Bordetella genogroups.</title>
        <authorList>
            <person name="Spilker T."/>
            <person name="Lipuma J."/>
        </authorList>
    </citation>
    <scope>NUCLEOTIDE SEQUENCE [LARGE SCALE GENOMIC DNA]</scope>
    <source>
        <strain evidence="1 2">AU9795</strain>
    </source>
</reference>
<evidence type="ECO:0000313" key="2">
    <source>
        <dbReference type="Proteomes" id="UP000216354"/>
    </source>
</evidence>
<accession>A0ABX4EWG5</accession>
<keyword evidence="2" id="KW-1185">Reference proteome</keyword>
<dbReference type="RefSeq" id="WP_094832447.1">
    <property type="nucleotide sequence ID" value="NZ_NEVR01000004.1"/>
</dbReference>
<sequence length="81" mass="8930">MADTNYMARVFETRRDNLRSLAQKSNGPAALARRLGITNTSYLSQLIGKQPTRNISETTARKIEAELGLSAGWLDVPRVAP</sequence>
<proteinExistence type="predicted"/>
<gene>
    <name evidence="1" type="ORF">CAL27_18755</name>
</gene>
<comment type="caution">
    <text evidence="1">The sequence shown here is derived from an EMBL/GenBank/DDBJ whole genome shotgun (WGS) entry which is preliminary data.</text>
</comment>
<protein>
    <recommendedName>
        <fullName evidence="3">HTH cro/C1-type domain-containing protein</fullName>
    </recommendedName>
</protein>